<dbReference type="Proteomes" id="UP000288291">
    <property type="component" value="Unassembled WGS sequence"/>
</dbReference>
<dbReference type="RefSeq" id="WP_103661289.1">
    <property type="nucleotide sequence ID" value="NZ_ML136876.1"/>
</dbReference>
<keyword evidence="4 6" id="KW-1133">Transmembrane helix</keyword>
<dbReference type="InterPro" id="IPR003838">
    <property type="entry name" value="ABC3_permease_C"/>
</dbReference>
<protein>
    <submittedName>
        <fullName evidence="8">ABC transporter permease</fullName>
    </submittedName>
</protein>
<proteinExistence type="predicted"/>
<feature type="transmembrane region" description="Helical" evidence="6">
    <location>
        <begin position="20"/>
        <end position="40"/>
    </location>
</feature>
<accession>A0A437SW43</accession>
<evidence type="ECO:0000256" key="5">
    <source>
        <dbReference type="ARBA" id="ARBA00023136"/>
    </source>
</evidence>
<keyword evidence="5 6" id="KW-0472">Membrane</keyword>
<feature type="transmembrane region" description="Helical" evidence="6">
    <location>
        <begin position="301"/>
        <end position="325"/>
    </location>
</feature>
<dbReference type="AlphaFoldDB" id="A0A437SW43"/>
<comment type="caution">
    <text evidence="8">The sequence shown here is derived from an EMBL/GenBank/DDBJ whole genome shotgun (WGS) entry which is preliminary data.</text>
</comment>
<feature type="transmembrane region" description="Helical" evidence="6">
    <location>
        <begin position="617"/>
        <end position="639"/>
    </location>
</feature>
<evidence type="ECO:0000256" key="6">
    <source>
        <dbReference type="SAM" id="Phobius"/>
    </source>
</evidence>
<evidence type="ECO:0000256" key="3">
    <source>
        <dbReference type="ARBA" id="ARBA00022692"/>
    </source>
</evidence>
<evidence type="ECO:0000259" key="7">
    <source>
        <dbReference type="Pfam" id="PF02687"/>
    </source>
</evidence>
<evidence type="ECO:0000256" key="4">
    <source>
        <dbReference type="ARBA" id="ARBA00022989"/>
    </source>
</evidence>
<feature type="domain" description="ABC3 transporter permease C-terminal" evidence="7">
    <location>
        <begin position="253"/>
        <end position="369"/>
    </location>
</feature>
<sequence>MKYLNLKLIRDVRKNWTQFFSVFLMAFLSVLLFVGLQGAWKGLDVSLHHYSRQSRLSNYWIRAVNIQKADLNKLKAIPGVTSVSSGIKIQTQSGKKQITIEGVNTKRPSFTLVKGNNFSQTNGIWIDKEYAIANNIKIGDQLPLKFNHVKVKYPVKGIIQSASKIFFTGSQDYIAPNHSKYGYAYLPEVYLKKSFPNIISTNFVTLSGHHANMRQRIEQIFGKRLMMYDNRSTLTEVATAFDRVTEIKNLSYLFSFIFILLAILAMFTTIRRLIADQTSEIAVLKALGFSNQLIGLHYGSFGLLVGGLGSLTGAIFSPVVSLFVLSTQKTMFSLPKWQLAYTYTSLWVLILVIAICVLSAYFAAYSAMRGLPADFLRGDSEKEVHHIFLERFPGIFGRFSYGARWIIRDAFFNKIRILMGIVGVAGGMMLMIAGIGMPQSINHLVDKTYTQDYDYAKRLTVNDYASFKNKYPQQKGQWLQVSQAHFSKDDGYNRYLTILGKGHEVKLKTVDGKEIKSGGIYLTHGFAEKAHIKKGEKLRIKTFGGNDNHYFKVKGIIDGQVSQGAYLTAKTWKKAKGEYQPTTLLIDKNTAYPRKDVVSIVSIGSQQANANNFVNNLMGIFALIIGFAVVLIVVVLYNLGSLGFVERYRDYATLRVLGIHKKELKQLTFVENVITTFIGWLVGIPAGIWFLGQYVATFTTIKIEYVPYINWITITFASTFVWICSLSTTIFLNNRIKKIDMVQALKGVE</sequence>
<keyword evidence="2" id="KW-1003">Cell membrane</keyword>
<feature type="transmembrane region" description="Helical" evidence="6">
    <location>
        <begin position="711"/>
        <end position="732"/>
    </location>
</feature>
<name>A0A437SW43_9LACO</name>
<dbReference type="EMBL" id="RXIA01000007">
    <property type="protein sequence ID" value="RVU71148.1"/>
    <property type="molecule type" value="Genomic_DNA"/>
</dbReference>
<feature type="transmembrane region" description="Helical" evidence="6">
    <location>
        <begin position="250"/>
        <end position="270"/>
    </location>
</feature>
<dbReference type="InterPro" id="IPR038766">
    <property type="entry name" value="Membrane_comp_ABC_pdt"/>
</dbReference>
<evidence type="ECO:0000256" key="1">
    <source>
        <dbReference type="ARBA" id="ARBA00004651"/>
    </source>
</evidence>
<evidence type="ECO:0000256" key="2">
    <source>
        <dbReference type="ARBA" id="ARBA00022475"/>
    </source>
</evidence>
<gene>
    <name evidence="8" type="ORF">EJK17_03880</name>
</gene>
<evidence type="ECO:0000313" key="9">
    <source>
        <dbReference type="Proteomes" id="UP000288291"/>
    </source>
</evidence>
<reference evidence="8 9" key="1">
    <citation type="submission" date="2018-12" db="EMBL/GenBank/DDBJ databases">
        <authorList>
            <person name="Meng J."/>
        </authorList>
    </citation>
    <scope>NUCLEOTIDE SEQUENCE [LARGE SCALE GENOMIC DNA]</scope>
    <source>
        <strain evidence="8 9">HT111-2</strain>
    </source>
</reference>
<feature type="transmembrane region" description="Helical" evidence="6">
    <location>
        <begin position="345"/>
        <end position="367"/>
    </location>
</feature>
<keyword evidence="3 6" id="KW-0812">Transmembrane</keyword>
<feature type="transmembrane region" description="Helical" evidence="6">
    <location>
        <begin position="417"/>
        <end position="437"/>
    </location>
</feature>
<dbReference type="Pfam" id="PF02687">
    <property type="entry name" value="FtsX"/>
    <property type="match status" value="2"/>
</dbReference>
<feature type="transmembrane region" description="Helical" evidence="6">
    <location>
        <begin position="669"/>
        <end position="691"/>
    </location>
</feature>
<keyword evidence="9" id="KW-1185">Reference proteome</keyword>
<evidence type="ECO:0000313" key="8">
    <source>
        <dbReference type="EMBL" id="RVU71148.1"/>
    </source>
</evidence>
<organism evidence="8 9">
    <name type="scientific">Lactobacillus xujianguonis</name>
    <dbReference type="NCBI Taxonomy" id="2495899"/>
    <lineage>
        <taxon>Bacteria</taxon>
        <taxon>Bacillati</taxon>
        <taxon>Bacillota</taxon>
        <taxon>Bacilli</taxon>
        <taxon>Lactobacillales</taxon>
        <taxon>Lactobacillaceae</taxon>
        <taxon>Lactobacillus</taxon>
    </lineage>
</organism>
<dbReference type="GO" id="GO:0005886">
    <property type="term" value="C:plasma membrane"/>
    <property type="evidence" value="ECO:0007669"/>
    <property type="project" value="UniProtKB-SubCell"/>
</dbReference>
<dbReference type="PANTHER" id="PTHR30287">
    <property type="entry name" value="MEMBRANE COMPONENT OF PREDICTED ABC SUPERFAMILY METABOLITE UPTAKE TRANSPORTER"/>
    <property type="match status" value="1"/>
</dbReference>
<comment type="subcellular location">
    <subcellularLocation>
        <location evidence="1">Cell membrane</location>
        <topology evidence="1">Multi-pass membrane protein</topology>
    </subcellularLocation>
</comment>
<dbReference type="PANTHER" id="PTHR30287:SF1">
    <property type="entry name" value="INNER MEMBRANE PROTEIN"/>
    <property type="match status" value="1"/>
</dbReference>
<feature type="domain" description="ABC3 transporter permease C-terminal" evidence="7">
    <location>
        <begin position="623"/>
        <end position="740"/>
    </location>
</feature>